<evidence type="ECO:0000313" key="3">
    <source>
        <dbReference type="EMBL" id="SOD72037.1"/>
    </source>
</evidence>
<keyword evidence="1" id="KW-0175">Coiled coil</keyword>
<dbReference type="AlphaFoldDB" id="A0A286EM79"/>
<keyword evidence="2" id="KW-0732">Signal</keyword>
<sequence length="132" mass="14967">MNMNAKSVVVALTMMLISSAAMAVNPAALLGGSSINNSRLDDLKAAQQVYQNLLDEHAREETHIKRLTRRLERAERKLEKAQFNVNKLRAELMFTRDIQRRQASELKVAGERLNRAWQAAYGTPEYRVAAKK</sequence>
<evidence type="ECO:0000256" key="1">
    <source>
        <dbReference type="SAM" id="Coils"/>
    </source>
</evidence>
<feature type="signal peptide" evidence="2">
    <location>
        <begin position="1"/>
        <end position="23"/>
    </location>
</feature>
<dbReference type="EMBL" id="OCNF01000029">
    <property type="protein sequence ID" value="SOD72037.1"/>
    <property type="molecule type" value="Genomic_DNA"/>
</dbReference>
<feature type="chain" id="PRO_5013375538" evidence="2">
    <location>
        <begin position="24"/>
        <end position="132"/>
    </location>
</feature>
<feature type="coiled-coil region" evidence="1">
    <location>
        <begin position="40"/>
        <end position="91"/>
    </location>
</feature>
<evidence type="ECO:0000256" key="2">
    <source>
        <dbReference type="SAM" id="SignalP"/>
    </source>
</evidence>
<gene>
    <name evidence="3" type="ORF">SAMN02746062_02183</name>
</gene>
<organism evidence="3 4">
    <name type="scientific">Alysiella filiformis DSM 16848</name>
    <dbReference type="NCBI Taxonomy" id="1120981"/>
    <lineage>
        <taxon>Bacteria</taxon>
        <taxon>Pseudomonadati</taxon>
        <taxon>Pseudomonadota</taxon>
        <taxon>Betaproteobacteria</taxon>
        <taxon>Neisseriales</taxon>
        <taxon>Neisseriaceae</taxon>
        <taxon>Alysiella</taxon>
    </lineage>
</organism>
<dbReference type="Proteomes" id="UP000219669">
    <property type="component" value="Unassembled WGS sequence"/>
</dbReference>
<keyword evidence="4" id="KW-1185">Reference proteome</keyword>
<protein>
    <submittedName>
        <fullName evidence="3">Uncharacterized protein</fullName>
    </submittedName>
</protein>
<accession>A0A286EM79</accession>
<name>A0A286EM79_9NEIS</name>
<reference evidence="3 4" key="1">
    <citation type="submission" date="2017-09" db="EMBL/GenBank/DDBJ databases">
        <authorList>
            <person name="Ehlers B."/>
            <person name="Leendertz F.H."/>
        </authorList>
    </citation>
    <scope>NUCLEOTIDE SEQUENCE [LARGE SCALE GENOMIC DNA]</scope>
    <source>
        <strain evidence="3 4">DSM 16848</strain>
    </source>
</reference>
<proteinExistence type="predicted"/>
<evidence type="ECO:0000313" key="4">
    <source>
        <dbReference type="Proteomes" id="UP000219669"/>
    </source>
</evidence>
<dbReference type="RefSeq" id="WP_097115131.1">
    <property type="nucleotide sequence ID" value="NZ_CP083931.1"/>
</dbReference>